<keyword evidence="8" id="KW-0539">Nucleus</keyword>
<evidence type="ECO:0000256" key="2">
    <source>
        <dbReference type="ARBA" id="ARBA00004604"/>
    </source>
</evidence>
<reference evidence="13 14" key="1">
    <citation type="submission" date="2022-03" db="EMBL/GenBank/DDBJ databases">
        <authorList>
            <person name="Nunn A."/>
            <person name="Chopra R."/>
            <person name="Nunn A."/>
            <person name="Contreras Garrido A."/>
        </authorList>
    </citation>
    <scope>NUCLEOTIDE SEQUENCE [LARGE SCALE GENOMIC DNA]</scope>
</reference>
<evidence type="ECO:0000256" key="10">
    <source>
        <dbReference type="SAM" id="Coils"/>
    </source>
</evidence>
<dbReference type="Proteomes" id="UP000836841">
    <property type="component" value="Chromosome 5"/>
</dbReference>
<dbReference type="CDD" id="cd11660">
    <property type="entry name" value="SANT_TRF"/>
    <property type="match status" value="1"/>
</dbReference>
<accession>A0AAU9SEU8</accession>
<dbReference type="SUPFAM" id="SSF46785">
    <property type="entry name" value="Winged helix' DNA-binding domain"/>
    <property type="match status" value="1"/>
</dbReference>
<evidence type="ECO:0000256" key="5">
    <source>
        <dbReference type="ARBA" id="ARBA00023054"/>
    </source>
</evidence>
<evidence type="ECO:0000256" key="6">
    <source>
        <dbReference type="ARBA" id="ARBA00023125"/>
    </source>
</evidence>
<dbReference type="FunFam" id="1.10.10.60:FF:000168">
    <property type="entry name" value="Telomere repeat-binding factor 1"/>
    <property type="match status" value="1"/>
</dbReference>
<proteinExistence type="predicted"/>
<evidence type="ECO:0000313" key="14">
    <source>
        <dbReference type="Proteomes" id="UP000836841"/>
    </source>
</evidence>
<dbReference type="Gene3D" id="1.10.246.220">
    <property type="match status" value="1"/>
</dbReference>
<dbReference type="EMBL" id="OU466861">
    <property type="protein sequence ID" value="CAH2064582.1"/>
    <property type="molecule type" value="Genomic_DNA"/>
</dbReference>
<sequence length="385" mass="42661">MGAPKQKWTSDEETALKAGVLKHGTGKWRTILSDPEFGSVLKSRSNVDLKDKWRNISVTALFGSRRKAKLAHKRTPSSGANQDADNTTALTIVALANGPTSPPPVPFEGPFTSEDKIIFEAITNSKKPCDKKSIWRYIEDNFMMEPNKKRPVALRLKYLTNVGVLIKTKHRYKISPNFMAAAENLTSQRPEENGVRDPSQSRVDGELNMINGMTEQEAAVAAARAVAEAEFAIAESEEAAREADEAEAQAEAAFIFAKSVIKALKYRMRSQNSEWRIGPKHLFVIFAIRILKQHATKAISGIRPKKEEAESERNDAGSSTAIVPALDDKKKNKMKFMWKAGIGNFVASGIVAYIDGRLCRQIPNPISRRIVSGFLLSFLDKSTEQ</sequence>
<evidence type="ECO:0000259" key="11">
    <source>
        <dbReference type="PROSITE" id="PS50090"/>
    </source>
</evidence>
<evidence type="ECO:0000256" key="8">
    <source>
        <dbReference type="ARBA" id="ARBA00023242"/>
    </source>
</evidence>
<dbReference type="SUPFAM" id="SSF46689">
    <property type="entry name" value="Homeodomain-like"/>
    <property type="match status" value="1"/>
</dbReference>
<dbReference type="SMART" id="SM00526">
    <property type="entry name" value="H15"/>
    <property type="match status" value="1"/>
</dbReference>
<dbReference type="InterPro" id="IPR001005">
    <property type="entry name" value="SANT/Myb"/>
</dbReference>
<keyword evidence="4" id="KW-0805">Transcription regulation</keyword>
<dbReference type="SMART" id="SM00717">
    <property type="entry name" value="SANT"/>
    <property type="match status" value="1"/>
</dbReference>
<evidence type="ECO:0000259" key="12">
    <source>
        <dbReference type="PROSITE" id="PS51294"/>
    </source>
</evidence>
<keyword evidence="6" id="KW-0238">DNA-binding</keyword>
<organism evidence="13 14">
    <name type="scientific">Thlaspi arvense</name>
    <name type="common">Field penny-cress</name>
    <dbReference type="NCBI Taxonomy" id="13288"/>
    <lineage>
        <taxon>Eukaryota</taxon>
        <taxon>Viridiplantae</taxon>
        <taxon>Streptophyta</taxon>
        <taxon>Embryophyta</taxon>
        <taxon>Tracheophyta</taxon>
        <taxon>Spermatophyta</taxon>
        <taxon>Magnoliopsida</taxon>
        <taxon>eudicotyledons</taxon>
        <taxon>Gunneridae</taxon>
        <taxon>Pentapetalae</taxon>
        <taxon>rosids</taxon>
        <taxon>malvids</taxon>
        <taxon>Brassicales</taxon>
        <taxon>Brassicaceae</taxon>
        <taxon>Thlaspideae</taxon>
        <taxon>Thlaspi</taxon>
    </lineage>
</organism>
<dbReference type="InterPro" id="IPR005818">
    <property type="entry name" value="Histone_H1/H5_H15"/>
</dbReference>
<keyword evidence="7" id="KW-0804">Transcription</keyword>
<feature type="domain" description="Myb-like" evidence="11">
    <location>
        <begin position="5"/>
        <end position="57"/>
    </location>
</feature>
<gene>
    <name evidence="13" type="ORF">TAV2_LOCUS15987</name>
</gene>
<comment type="subcellular location">
    <subcellularLocation>
        <location evidence="1">Chromosome</location>
    </subcellularLocation>
    <subcellularLocation>
        <location evidence="2">Nucleus</location>
        <location evidence="2">Nucleolus</location>
    </subcellularLocation>
</comment>
<dbReference type="PANTHER" id="PTHR46267:SF7">
    <property type="entry name" value="TELOMERE REPEAT-BINDING FACTOR 3"/>
    <property type="match status" value="1"/>
</dbReference>
<keyword evidence="14" id="KW-1185">Reference proteome</keyword>
<evidence type="ECO:0000313" key="13">
    <source>
        <dbReference type="EMBL" id="CAH2064582.1"/>
    </source>
</evidence>
<evidence type="ECO:0000256" key="9">
    <source>
        <dbReference type="ARBA" id="ARBA00032813"/>
    </source>
</evidence>
<keyword evidence="5 10" id="KW-0175">Coiled coil</keyword>
<evidence type="ECO:0000256" key="1">
    <source>
        <dbReference type="ARBA" id="ARBA00004286"/>
    </source>
</evidence>
<protein>
    <recommendedName>
        <fullName evidence="9">MYB transcription factor</fullName>
    </recommendedName>
</protein>
<name>A0AAU9SEU8_THLAR</name>
<dbReference type="PROSITE" id="PS50090">
    <property type="entry name" value="MYB_LIKE"/>
    <property type="match status" value="1"/>
</dbReference>
<evidence type="ECO:0000256" key="7">
    <source>
        <dbReference type="ARBA" id="ARBA00023163"/>
    </source>
</evidence>
<dbReference type="InterPro" id="IPR009057">
    <property type="entry name" value="Homeodomain-like_sf"/>
</dbReference>
<dbReference type="PROSITE" id="PS51294">
    <property type="entry name" value="HTH_MYB"/>
    <property type="match status" value="1"/>
</dbReference>
<dbReference type="GO" id="GO:0006334">
    <property type="term" value="P:nucleosome assembly"/>
    <property type="evidence" value="ECO:0007669"/>
    <property type="project" value="InterPro"/>
</dbReference>
<dbReference type="GO" id="GO:0003691">
    <property type="term" value="F:double-stranded telomeric DNA binding"/>
    <property type="evidence" value="ECO:0007669"/>
    <property type="project" value="InterPro"/>
</dbReference>
<dbReference type="InterPro" id="IPR044597">
    <property type="entry name" value="SMH1-6"/>
</dbReference>
<feature type="domain" description="HTH myb-type" evidence="12">
    <location>
        <begin position="1"/>
        <end position="61"/>
    </location>
</feature>
<dbReference type="PANTHER" id="PTHR46267">
    <property type="entry name" value="SINGLE MYB HISTONE 4"/>
    <property type="match status" value="1"/>
</dbReference>
<keyword evidence="3" id="KW-0158">Chromosome</keyword>
<dbReference type="GO" id="GO:0000786">
    <property type="term" value="C:nucleosome"/>
    <property type="evidence" value="ECO:0007669"/>
    <property type="project" value="InterPro"/>
</dbReference>
<evidence type="ECO:0000256" key="4">
    <source>
        <dbReference type="ARBA" id="ARBA00023015"/>
    </source>
</evidence>
<dbReference type="Pfam" id="PF00249">
    <property type="entry name" value="Myb_DNA-binding"/>
    <property type="match status" value="1"/>
</dbReference>
<dbReference type="AlphaFoldDB" id="A0AAU9SEU8"/>
<feature type="coiled-coil region" evidence="10">
    <location>
        <begin position="226"/>
        <end position="253"/>
    </location>
</feature>
<dbReference type="InterPro" id="IPR017930">
    <property type="entry name" value="Myb_dom"/>
</dbReference>
<dbReference type="InterPro" id="IPR036390">
    <property type="entry name" value="WH_DNA-bd_sf"/>
</dbReference>
<dbReference type="GO" id="GO:0005730">
    <property type="term" value="C:nucleolus"/>
    <property type="evidence" value="ECO:0007669"/>
    <property type="project" value="UniProtKB-SubCell"/>
</dbReference>
<evidence type="ECO:0000256" key="3">
    <source>
        <dbReference type="ARBA" id="ARBA00022454"/>
    </source>
</evidence>